<organism evidence="1 2">
    <name type="scientific">Canavalia gladiata</name>
    <name type="common">Sword bean</name>
    <name type="synonym">Dolichos gladiatus</name>
    <dbReference type="NCBI Taxonomy" id="3824"/>
    <lineage>
        <taxon>Eukaryota</taxon>
        <taxon>Viridiplantae</taxon>
        <taxon>Streptophyta</taxon>
        <taxon>Embryophyta</taxon>
        <taxon>Tracheophyta</taxon>
        <taxon>Spermatophyta</taxon>
        <taxon>Magnoliopsida</taxon>
        <taxon>eudicotyledons</taxon>
        <taxon>Gunneridae</taxon>
        <taxon>Pentapetalae</taxon>
        <taxon>rosids</taxon>
        <taxon>fabids</taxon>
        <taxon>Fabales</taxon>
        <taxon>Fabaceae</taxon>
        <taxon>Papilionoideae</taxon>
        <taxon>50 kb inversion clade</taxon>
        <taxon>NPAAA clade</taxon>
        <taxon>indigoferoid/millettioid clade</taxon>
        <taxon>Phaseoleae</taxon>
        <taxon>Canavalia</taxon>
    </lineage>
</organism>
<proteinExistence type="predicted"/>
<gene>
    <name evidence="1" type="ORF">VNO77_22958</name>
</gene>
<reference evidence="1 2" key="1">
    <citation type="submission" date="2024-01" db="EMBL/GenBank/DDBJ databases">
        <title>The genomes of 5 underutilized Papilionoideae crops provide insights into root nodulation and disease resistanc.</title>
        <authorList>
            <person name="Jiang F."/>
        </authorList>
    </citation>
    <scope>NUCLEOTIDE SEQUENCE [LARGE SCALE GENOMIC DNA]</scope>
    <source>
        <strain evidence="1">LVBAO_FW01</strain>
        <tissue evidence="1">Leaves</tissue>
    </source>
</reference>
<sequence length="132" mass="14400">MMVSVKRCYNGEHGLGILSQTPTPPMDSVLNDDSGLSILPAPTDLNIAPSSHIMLTFKTELQLACIAWFTSHKNQESVSSFYKFVFTTTAWTTNVASGFQSSDLSAGTVNMRLGVAYITTLMYGSKQELIPE</sequence>
<dbReference type="Proteomes" id="UP001367508">
    <property type="component" value="Unassembled WGS sequence"/>
</dbReference>
<evidence type="ECO:0000313" key="1">
    <source>
        <dbReference type="EMBL" id="KAK7328832.1"/>
    </source>
</evidence>
<dbReference type="EMBL" id="JAYMYQ010000005">
    <property type="protein sequence ID" value="KAK7328832.1"/>
    <property type="molecule type" value="Genomic_DNA"/>
</dbReference>
<protein>
    <submittedName>
        <fullName evidence="1">Uncharacterized protein</fullName>
    </submittedName>
</protein>
<name>A0AAN9QBA1_CANGL</name>
<accession>A0AAN9QBA1</accession>
<keyword evidence="2" id="KW-1185">Reference proteome</keyword>
<comment type="caution">
    <text evidence="1">The sequence shown here is derived from an EMBL/GenBank/DDBJ whole genome shotgun (WGS) entry which is preliminary data.</text>
</comment>
<evidence type="ECO:0000313" key="2">
    <source>
        <dbReference type="Proteomes" id="UP001367508"/>
    </source>
</evidence>
<dbReference type="AlphaFoldDB" id="A0AAN9QBA1"/>